<name>E1YHX9_9BACT</name>
<evidence type="ECO:0000313" key="1">
    <source>
        <dbReference type="EMBL" id="CBX30248.1"/>
    </source>
</evidence>
<accession>E1YHX9</accession>
<organism evidence="1">
    <name type="scientific">uncultured Desulfobacterium sp</name>
    <dbReference type="NCBI Taxonomy" id="201089"/>
    <lineage>
        <taxon>Bacteria</taxon>
        <taxon>Pseudomonadati</taxon>
        <taxon>Thermodesulfobacteriota</taxon>
        <taxon>Desulfobacteria</taxon>
        <taxon>Desulfobacterales</taxon>
        <taxon>Desulfobacteriaceae</taxon>
        <taxon>Desulfobacterium</taxon>
        <taxon>environmental samples</taxon>
    </lineage>
</organism>
<proteinExistence type="predicted"/>
<dbReference type="EMBL" id="FR695874">
    <property type="protein sequence ID" value="CBX30248.1"/>
    <property type="molecule type" value="Genomic_DNA"/>
</dbReference>
<protein>
    <submittedName>
        <fullName evidence="1">Uncharacterized protein</fullName>
    </submittedName>
</protein>
<sequence>MEKGKMKKYFLLASIIILMMTAYVSLAGAEKPAEEHKVTGSASVGVFNRYIFRGYELSARSAVIQPTLTASYNGFNASMWGNIDTDEHPTQSFVPDRPGEKSFNETDLTLCYKYDIDKLSLTGGYIYYNTKYANETEEFFISTTYNTLLSPTLAIYQDINEYTGTYINLSVSQSVPVYKEITLDMGASAGYFVGSSDYWKTYERSTGAYTGDKYNAFHDGMVKAGFTIPVAKNAVIQPLVQYWFPLSGKAKRTIDGNSYNFNGKLDDTFVCGLNATLTF</sequence>
<gene>
    <name evidence="1" type="ORF">N47_D30570</name>
</gene>
<reference evidence="1" key="1">
    <citation type="journal article" date="2011" name="Environ. Microbiol.">
        <title>Genomic insights into the metabolic potential of the polycyclic aromatic hydrocarbon degrading sulfate-reducing Deltaproteobacterium N47.</title>
        <authorList>
            <person name="Bergmann F."/>
            <person name="Selesi D."/>
            <person name="Weinmaier T."/>
            <person name="Tischler P."/>
            <person name="Rattei T."/>
            <person name="Meckenstock R.U."/>
        </authorList>
    </citation>
    <scope>NUCLEOTIDE SEQUENCE</scope>
</reference>
<dbReference type="AlphaFoldDB" id="E1YHX9"/>